<keyword evidence="4" id="KW-0620">Polyamine biosynthesis</keyword>
<evidence type="ECO:0000256" key="5">
    <source>
        <dbReference type="ARBA" id="ARBA00023239"/>
    </source>
</evidence>
<feature type="domain" description="Orn/DAP/Arg decarboxylase 2 N-terminal" evidence="12">
    <location>
        <begin position="49"/>
        <end position="280"/>
    </location>
</feature>
<feature type="modified residue" description="N6-(pyridoxal phosphate)lysine" evidence="11">
    <location>
        <position position="72"/>
    </location>
</feature>
<evidence type="ECO:0000256" key="4">
    <source>
        <dbReference type="ARBA" id="ARBA00023115"/>
    </source>
</evidence>
<evidence type="ECO:0000313" key="13">
    <source>
        <dbReference type="EnsemblMetazoa" id="XP_038065774.1"/>
    </source>
</evidence>
<sequence length="430" mass="48220">MELFESPTVKLSLYGKGTTIREIALEKVKFTTVPEREDLDDPFIIYDLGDVVSKDNQWRETLPQIETFFAVKSNPDPVVLRLMLGLGRGFDCSSKKEIQTVLDIGASPDRIIFAHPFKQESHLRFAREKGVSLMTFDTEEELYMVKRVYPEAKLVLRLRFDAWKMPIKFGCRDSKVRPLLGLAKELGLSVCGASFYIGNIHSVDPKVFVQAIRHTRSIFEAGRGLGLDMDLLDIGGGFPGRLHAKKPFEKYADAVREALEENFPPSMGVKVIAEPGTFYTQSAGYLVANVMAKRLYRPGKDETTNGTNGTTNGTNGHPVWMYYLNVGVFNAFSGRDVDSITTLFEVPELLRLEGPVGKKHLKPSCLWGPTCYSKDVIFDRCMMPEMESGDFVMFHDMGAYITSSGCGFNGFEVPPTCYIAPKDIRVVLRK</sequence>
<keyword evidence="14" id="KW-1185">Reference proteome</keyword>
<evidence type="ECO:0000256" key="9">
    <source>
        <dbReference type="ARBA" id="ARBA00046672"/>
    </source>
</evidence>
<dbReference type="SUPFAM" id="SSF51419">
    <property type="entry name" value="PLP-binding barrel"/>
    <property type="match status" value="1"/>
</dbReference>
<dbReference type="RefSeq" id="XP_038065774.1">
    <property type="nucleotide sequence ID" value="XM_038209846.1"/>
</dbReference>
<name>A0A914AQR0_PATMI</name>
<dbReference type="InterPro" id="IPR022644">
    <property type="entry name" value="De-COase2_N"/>
</dbReference>
<evidence type="ECO:0000256" key="10">
    <source>
        <dbReference type="ARBA" id="ARBA00049127"/>
    </source>
</evidence>
<comment type="pathway">
    <text evidence="6">Amine and polyamine biosynthesis; putrescine biosynthesis via L-ornithine pathway; putrescine from L-ornithine: step 1/1.</text>
</comment>
<evidence type="ECO:0000256" key="2">
    <source>
        <dbReference type="ARBA" id="ARBA00008872"/>
    </source>
</evidence>
<comment type="cofactor">
    <cofactor evidence="1 11">
        <name>pyridoxal 5'-phosphate</name>
        <dbReference type="ChEBI" id="CHEBI:597326"/>
    </cofactor>
</comment>
<dbReference type="OMA" id="THEIIQN"/>
<dbReference type="SUPFAM" id="SSF50621">
    <property type="entry name" value="Alanine racemase C-terminal domain-like"/>
    <property type="match status" value="1"/>
</dbReference>
<dbReference type="EC" id="4.1.1.17" evidence="7"/>
<dbReference type="InterPro" id="IPR000183">
    <property type="entry name" value="Orn/DAP/Arg_de-COase"/>
</dbReference>
<dbReference type="InterPro" id="IPR002433">
    <property type="entry name" value="Orn_de-COase"/>
</dbReference>
<dbReference type="Pfam" id="PF02784">
    <property type="entry name" value="Orn_Arg_deC_N"/>
    <property type="match status" value="1"/>
</dbReference>
<dbReference type="InterPro" id="IPR022657">
    <property type="entry name" value="De-COase2_CS"/>
</dbReference>
<dbReference type="GO" id="GO:0033387">
    <property type="term" value="P:putrescine biosynthetic process from arginine, via ornithine"/>
    <property type="evidence" value="ECO:0007669"/>
    <property type="project" value="TreeGrafter"/>
</dbReference>
<dbReference type="GeneID" id="119735900"/>
<evidence type="ECO:0000256" key="3">
    <source>
        <dbReference type="ARBA" id="ARBA00022898"/>
    </source>
</evidence>
<dbReference type="Gene3D" id="3.20.20.10">
    <property type="entry name" value="Alanine racemase"/>
    <property type="match status" value="1"/>
</dbReference>
<dbReference type="InterPro" id="IPR022653">
    <property type="entry name" value="De-COase2_pyr-phos_BS"/>
</dbReference>
<comment type="subunit">
    <text evidence="9">Homodimer. Only the dimer is catalytically active, as the active sites are constructed of residues from both monomers.</text>
</comment>
<protein>
    <recommendedName>
        <fullName evidence="7">ornithine decarboxylase</fullName>
        <ecNumber evidence="7">4.1.1.17</ecNumber>
    </recommendedName>
</protein>
<dbReference type="PANTHER" id="PTHR11482">
    <property type="entry name" value="ARGININE/DIAMINOPIMELATE/ORNITHINE DECARBOXYLASE"/>
    <property type="match status" value="1"/>
</dbReference>
<keyword evidence="5" id="KW-0456">Lyase</keyword>
<dbReference type="EnsemblMetazoa" id="XM_038209846.1">
    <property type="protein sequence ID" value="XP_038065774.1"/>
    <property type="gene ID" value="LOC119735900"/>
</dbReference>
<evidence type="ECO:0000256" key="7">
    <source>
        <dbReference type="ARBA" id="ARBA00034138"/>
    </source>
</evidence>
<proteinExistence type="inferred from homology"/>
<feature type="active site" description="Proton donor" evidence="11">
    <location>
        <position position="371"/>
    </location>
</feature>
<organism evidence="13 14">
    <name type="scientific">Patiria miniata</name>
    <name type="common">Bat star</name>
    <name type="synonym">Asterina miniata</name>
    <dbReference type="NCBI Taxonomy" id="46514"/>
    <lineage>
        <taxon>Eukaryota</taxon>
        <taxon>Metazoa</taxon>
        <taxon>Echinodermata</taxon>
        <taxon>Eleutherozoa</taxon>
        <taxon>Asterozoa</taxon>
        <taxon>Asteroidea</taxon>
        <taxon>Valvatacea</taxon>
        <taxon>Valvatida</taxon>
        <taxon>Asterinidae</taxon>
        <taxon>Patiria</taxon>
    </lineage>
</organism>
<dbReference type="AlphaFoldDB" id="A0A914AQR0"/>
<dbReference type="PRINTS" id="PR01182">
    <property type="entry name" value="ORNDCRBXLASE"/>
</dbReference>
<comment type="function">
    <text evidence="8">Catalyzes the first and rate-limiting step of polyamine biosynthesis that converts ornithine into putrescine, which is the precursor for the polyamines, spermidine and spermine. Polyamines are essential for cell proliferation and are implicated in cellular processes, ranging from DNA replication to apoptosis.</text>
</comment>
<evidence type="ECO:0000313" key="14">
    <source>
        <dbReference type="Proteomes" id="UP000887568"/>
    </source>
</evidence>
<comment type="similarity">
    <text evidence="2">Belongs to the Orn/Lys/Arg decarboxylase class-II family.</text>
</comment>
<reference evidence="13" key="1">
    <citation type="submission" date="2022-11" db="UniProtKB">
        <authorList>
            <consortium name="EnsemblMetazoa"/>
        </authorList>
    </citation>
    <scope>IDENTIFICATION</scope>
</reference>
<comment type="catalytic activity">
    <reaction evidence="10">
        <text>L-ornithine + H(+) = putrescine + CO2</text>
        <dbReference type="Rhea" id="RHEA:22964"/>
        <dbReference type="ChEBI" id="CHEBI:15378"/>
        <dbReference type="ChEBI" id="CHEBI:16526"/>
        <dbReference type="ChEBI" id="CHEBI:46911"/>
        <dbReference type="ChEBI" id="CHEBI:326268"/>
        <dbReference type="EC" id="4.1.1.17"/>
    </reaction>
</comment>
<evidence type="ECO:0000256" key="11">
    <source>
        <dbReference type="PIRSR" id="PIRSR600183-50"/>
    </source>
</evidence>
<dbReference type="FunFam" id="3.20.20.10:FF:000005">
    <property type="entry name" value="Ornithine decarboxylase"/>
    <property type="match status" value="1"/>
</dbReference>
<dbReference type="GO" id="GO:0005737">
    <property type="term" value="C:cytoplasm"/>
    <property type="evidence" value="ECO:0007669"/>
    <property type="project" value="TreeGrafter"/>
</dbReference>
<dbReference type="GO" id="GO:0004586">
    <property type="term" value="F:ornithine decarboxylase activity"/>
    <property type="evidence" value="ECO:0007669"/>
    <property type="project" value="UniProtKB-EC"/>
</dbReference>
<evidence type="ECO:0000259" key="12">
    <source>
        <dbReference type="Pfam" id="PF02784"/>
    </source>
</evidence>
<dbReference type="PRINTS" id="PR01179">
    <property type="entry name" value="ODADCRBXLASE"/>
</dbReference>
<dbReference type="InterPro" id="IPR029066">
    <property type="entry name" value="PLP-binding_barrel"/>
</dbReference>
<keyword evidence="3 11" id="KW-0663">Pyridoxal phosphate</keyword>
<dbReference type="Proteomes" id="UP000887568">
    <property type="component" value="Unplaced"/>
</dbReference>
<evidence type="ECO:0000256" key="6">
    <source>
        <dbReference type="ARBA" id="ARBA00034115"/>
    </source>
</evidence>
<dbReference type="Gene3D" id="2.40.37.10">
    <property type="entry name" value="Lyase, Ornithine Decarboxylase, Chain A, domain 1"/>
    <property type="match status" value="1"/>
</dbReference>
<dbReference type="InterPro" id="IPR009006">
    <property type="entry name" value="Ala_racemase/Decarboxylase_C"/>
</dbReference>
<dbReference type="OrthoDB" id="5034579at2759"/>
<dbReference type="PROSITE" id="PS00878">
    <property type="entry name" value="ODR_DC_2_1"/>
    <property type="match status" value="1"/>
</dbReference>
<evidence type="ECO:0000256" key="8">
    <source>
        <dbReference type="ARBA" id="ARBA00037173"/>
    </source>
</evidence>
<evidence type="ECO:0000256" key="1">
    <source>
        <dbReference type="ARBA" id="ARBA00001933"/>
    </source>
</evidence>
<accession>A0A914AQR0</accession>
<dbReference type="CDD" id="cd00622">
    <property type="entry name" value="PLPDE_III_ODC"/>
    <property type="match status" value="1"/>
</dbReference>
<dbReference type="PANTHER" id="PTHR11482:SF6">
    <property type="entry name" value="ORNITHINE DECARBOXYLASE 1-RELATED"/>
    <property type="match status" value="1"/>
</dbReference>
<dbReference type="PROSITE" id="PS00879">
    <property type="entry name" value="ODR_DC_2_2"/>
    <property type="match status" value="1"/>
</dbReference>